<evidence type="ECO:0000313" key="2">
    <source>
        <dbReference type="EMBL" id="NWK57813.1"/>
    </source>
</evidence>
<dbReference type="AlphaFoldDB" id="A0A851GJW6"/>
<gene>
    <name evidence="2" type="ORF">HW115_19495</name>
</gene>
<accession>A0A851GJW6</accession>
<keyword evidence="3" id="KW-1185">Reference proteome</keyword>
<dbReference type="Proteomes" id="UP000557872">
    <property type="component" value="Unassembled WGS sequence"/>
</dbReference>
<dbReference type="GO" id="GO:0006313">
    <property type="term" value="P:DNA transposition"/>
    <property type="evidence" value="ECO:0007669"/>
    <property type="project" value="InterPro"/>
</dbReference>
<proteinExistence type="predicted"/>
<dbReference type="EMBL" id="JACBAZ010000047">
    <property type="protein sequence ID" value="NWK57813.1"/>
    <property type="molecule type" value="Genomic_DNA"/>
</dbReference>
<dbReference type="InterPro" id="IPR047658">
    <property type="entry name" value="IS4-like_transpos"/>
</dbReference>
<evidence type="ECO:0000259" key="1">
    <source>
        <dbReference type="Pfam" id="PF01609"/>
    </source>
</evidence>
<dbReference type="Gene3D" id="3.90.350.10">
    <property type="entry name" value="Transposase Inhibitor Protein From Tn5, Chain A, domain 1"/>
    <property type="match status" value="1"/>
</dbReference>
<dbReference type="InterPro" id="IPR012337">
    <property type="entry name" value="RNaseH-like_sf"/>
</dbReference>
<dbReference type="NCBIfam" id="NF033591">
    <property type="entry name" value="transpos_IS4_2"/>
    <property type="match status" value="1"/>
</dbReference>
<dbReference type="GO" id="GO:0003677">
    <property type="term" value="F:DNA binding"/>
    <property type="evidence" value="ECO:0007669"/>
    <property type="project" value="InterPro"/>
</dbReference>
<dbReference type="GO" id="GO:0004803">
    <property type="term" value="F:transposase activity"/>
    <property type="evidence" value="ECO:0007669"/>
    <property type="project" value="InterPro"/>
</dbReference>
<protein>
    <submittedName>
        <fullName evidence="2">IS4 family transposase</fullName>
    </submittedName>
</protein>
<dbReference type="InterPro" id="IPR002559">
    <property type="entry name" value="Transposase_11"/>
</dbReference>
<dbReference type="SUPFAM" id="SSF53098">
    <property type="entry name" value="Ribonuclease H-like"/>
    <property type="match status" value="1"/>
</dbReference>
<reference evidence="2 3" key="1">
    <citation type="submission" date="2020-07" db="EMBL/GenBank/DDBJ databases">
        <title>Roseicoccus Jingziensis gen. nov., sp. nov., isolated from coastal seawater.</title>
        <authorList>
            <person name="Feng X."/>
        </authorList>
    </citation>
    <scope>NUCLEOTIDE SEQUENCE [LARGE SCALE GENOMIC DNA]</scope>
    <source>
        <strain evidence="2 3">N1E253</strain>
    </source>
</reference>
<dbReference type="Pfam" id="PF01609">
    <property type="entry name" value="DDE_Tnp_1"/>
    <property type="match status" value="1"/>
</dbReference>
<sequence length="327" mass="38264">MTSLVQGILHTRNVNLARIAASDKIDDGSEATESSKYRRFQRFFSDFEMPLEDLSRLIRSKIPKPPEGYTLSMDRTNWKFGKKHINVLTIGINVGSVCIPLVWKVLPQSTKNGNSNTKHRKWLINRVLQILPAQEIRVLLMDREFCGDEWLKWLDDHGIGFVLRIRKNTIVGGRAAHEYKRKPEDKLEVWGMPLYFGGKVEKGKRIYVVSNRFKGKEALETYRRRWGIEQLFSHLKKRGFNLEDTHLTDKKKVERMMGLVSVSFLLSYGWGLHLRAYEKQTAYYRRKSHYNYGLGRLTTMVTAPQKHEALIDEFFRWLKSDELIQAT</sequence>
<comment type="caution">
    <text evidence="2">The sequence shown here is derived from an EMBL/GenBank/DDBJ whole genome shotgun (WGS) entry which is preliminary data.</text>
</comment>
<evidence type="ECO:0000313" key="3">
    <source>
        <dbReference type="Proteomes" id="UP000557872"/>
    </source>
</evidence>
<organism evidence="2 3">
    <name type="scientific">Oceaniferula marina</name>
    <dbReference type="NCBI Taxonomy" id="2748318"/>
    <lineage>
        <taxon>Bacteria</taxon>
        <taxon>Pseudomonadati</taxon>
        <taxon>Verrucomicrobiota</taxon>
        <taxon>Verrucomicrobiia</taxon>
        <taxon>Verrucomicrobiales</taxon>
        <taxon>Verrucomicrobiaceae</taxon>
        <taxon>Oceaniferula</taxon>
    </lineage>
</organism>
<name>A0A851GJW6_9BACT</name>
<feature type="domain" description="Transposase IS4-like" evidence="1">
    <location>
        <begin position="101"/>
        <end position="261"/>
    </location>
</feature>
<dbReference type="RefSeq" id="WP_178935330.1">
    <property type="nucleotide sequence ID" value="NZ_JACBAZ010000047.1"/>
</dbReference>